<dbReference type="OrthoDB" id="4269933at2"/>
<proteinExistence type="predicted"/>
<dbReference type="AlphaFoldDB" id="A0A3G2J6F3"/>
<dbReference type="EMBL" id="CP033073">
    <property type="protein sequence ID" value="AYN37773.1"/>
    <property type="molecule type" value="Genomic_DNA"/>
</dbReference>
<feature type="region of interest" description="Disordered" evidence="1">
    <location>
        <begin position="1"/>
        <end position="21"/>
    </location>
</feature>
<evidence type="ECO:0000256" key="1">
    <source>
        <dbReference type="SAM" id="MobiDB-lite"/>
    </source>
</evidence>
<dbReference type="KEGG" id="sdd:D9753_00890"/>
<reference evidence="2 3" key="1">
    <citation type="submission" date="2018-10" db="EMBL/GenBank/DDBJ databases">
        <title>The genome of Streptomyces dangxiongensis Z022.</title>
        <authorList>
            <person name="Zhang B."/>
        </authorList>
    </citation>
    <scope>NUCLEOTIDE SEQUENCE [LARGE SCALE GENOMIC DNA]</scope>
    <source>
        <strain evidence="2 3">Z022</strain>
    </source>
</reference>
<evidence type="ECO:0000313" key="3">
    <source>
        <dbReference type="Proteomes" id="UP000268329"/>
    </source>
</evidence>
<keyword evidence="3" id="KW-1185">Reference proteome</keyword>
<evidence type="ECO:0000313" key="2">
    <source>
        <dbReference type="EMBL" id="AYN37773.1"/>
    </source>
</evidence>
<feature type="compositionally biased region" description="Basic and acidic residues" evidence="1">
    <location>
        <begin position="7"/>
        <end position="21"/>
    </location>
</feature>
<protein>
    <submittedName>
        <fullName evidence="2">Uncharacterized protein</fullName>
    </submittedName>
</protein>
<name>A0A3G2J6F3_9ACTN</name>
<sequence>MIGATTDPEHAGPDGRRRVQDDSRLPLSVRLWWHPYWDTARSVPAAHTELRRLARTWGAARHEPRLGVQVVPAAGKGALRCQESRSAG</sequence>
<organism evidence="2 3">
    <name type="scientific">Streptomyces dangxiongensis</name>
    <dbReference type="NCBI Taxonomy" id="1442032"/>
    <lineage>
        <taxon>Bacteria</taxon>
        <taxon>Bacillati</taxon>
        <taxon>Actinomycetota</taxon>
        <taxon>Actinomycetes</taxon>
        <taxon>Kitasatosporales</taxon>
        <taxon>Streptomycetaceae</taxon>
        <taxon>Streptomyces</taxon>
    </lineage>
</organism>
<accession>A0A3G2J6F3</accession>
<dbReference type="Proteomes" id="UP000268329">
    <property type="component" value="Chromosome"/>
</dbReference>
<gene>
    <name evidence="2" type="ORF">D9753_00890</name>
</gene>